<feature type="modified residue" description="4-aspartylphosphate" evidence="1">
    <location>
        <position position="103"/>
    </location>
</feature>
<keyword evidence="4" id="KW-1185">Reference proteome</keyword>
<protein>
    <submittedName>
        <fullName evidence="3">Two-component system response regulator</fullName>
    </submittedName>
</protein>
<accession>A0AAV3X9B2</accession>
<dbReference type="Pfam" id="PF00072">
    <property type="entry name" value="Response_reg"/>
    <property type="match status" value="1"/>
</dbReference>
<dbReference type="SMART" id="SM00448">
    <property type="entry name" value="REC"/>
    <property type="match status" value="1"/>
</dbReference>
<reference evidence="3" key="1">
    <citation type="submission" date="2019-10" db="EMBL/GenBank/DDBJ databases">
        <title>Draft genome sequece of Microseira wollei NIES-4236.</title>
        <authorList>
            <person name="Yamaguchi H."/>
            <person name="Suzuki S."/>
            <person name="Kawachi M."/>
        </authorList>
    </citation>
    <scope>NUCLEOTIDE SEQUENCE</scope>
    <source>
        <strain evidence="3">NIES-4236</strain>
    </source>
</reference>
<dbReference type="EMBL" id="BLAY01000035">
    <property type="protein sequence ID" value="GET37891.1"/>
    <property type="molecule type" value="Genomic_DNA"/>
</dbReference>
<evidence type="ECO:0000313" key="4">
    <source>
        <dbReference type="Proteomes" id="UP001050975"/>
    </source>
</evidence>
<dbReference type="PANTHER" id="PTHR44520">
    <property type="entry name" value="RESPONSE REGULATOR RCP1-RELATED"/>
    <property type="match status" value="1"/>
</dbReference>
<dbReference type="AlphaFoldDB" id="A0AAV3X9B2"/>
<dbReference type="GO" id="GO:0000160">
    <property type="term" value="P:phosphorelay signal transduction system"/>
    <property type="evidence" value="ECO:0007669"/>
    <property type="project" value="InterPro"/>
</dbReference>
<name>A0AAV3X9B2_9CYAN</name>
<dbReference type="Gene3D" id="3.40.50.2300">
    <property type="match status" value="1"/>
</dbReference>
<organism evidence="3 4">
    <name type="scientific">Microseira wollei NIES-4236</name>
    <dbReference type="NCBI Taxonomy" id="2530354"/>
    <lineage>
        <taxon>Bacteria</taxon>
        <taxon>Bacillati</taxon>
        <taxon>Cyanobacteriota</taxon>
        <taxon>Cyanophyceae</taxon>
        <taxon>Oscillatoriophycideae</taxon>
        <taxon>Aerosakkonematales</taxon>
        <taxon>Aerosakkonemataceae</taxon>
        <taxon>Microseira</taxon>
    </lineage>
</organism>
<dbReference type="SUPFAM" id="SSF52172">
    <property type="entry name" value="CheY-like"/>
    <property type="match status" value="1"/>
</dbReference>
<evidence type="ECO:0000256" key="1">
    <source>
        <dbReference type="PROSITE-ProRule" id="PRU00169"/>
    </source>
</evidence>
<dbReference type="Proteomes" id="UP001050975">
    <property type="component" value="Unassembled WGS sequence"/>
</dbReference>
<dbReference type="InterPro" id="IPR052893">
    <property type="entry name" value="TCS_response_regulator"/>
</dbReference>
<dbReference type="PANTHER" id="PTHR44520:SF1">
    <property type="entry name" value="TWO-COMPONENT SYSTEM REGULATORY PROTEIN"/>
    <property type="match status" value="1"/>
</dbReference>
<evidence type="ECO:0000313" key="3">
    <source>
        <dbReference type="EMBL" id="GET37891.1"/>
    </source>
</evidence>
<dbReference type="InterPro" id="IPR011006">
    <property type="entry name" value="CheY-like_superfamily"/>
</dbReference>
<keyword evidence="1" id="KW-0597">Phosphoprotein</keyword>
<dbReference type="CDD" id="cd17557">
    <property type="entry name" value="REC_Rcp-like"/>
    <property type="match status" value="1"/>
</dbReference>
<evidence type="ECO:0000259" key="2">
    <source>
        <dbReference type="PROSITE" id="PS50110"/>
    </source>
</evidence>
<gene>
    <name evidence="3" type="ORF">MiSe_26450</name>
</gene>
<sequence>MEKAALSILLCQVKGRLEMANKQAQPYQVKDEEEMATNQTRPLLLVEDSDEDFEAFGRIMRKSAVTHPIYRCSDGDEALDFLYKTGDYANFTQTPRPAIIVLDLNLPGTDGREVLAQIKQDEDLKTIPVVVFTTSSNPKDIDICYRYGVNGYIIKPIDVTKLTRNIQILIDYWFEAVVLPESDRR</sequence>
<feature type="domain" description="Response regulatory" evidence="2">
    <location>
        <begin position="42"/>
        <end position="170"/>
    </location>
</feature>
<dbReference type="PROSITE" id="PS50110">
    <property type="entry name" value="RESPONSE_REGULATORY"/>
    <property type="match status" value="1"/>
</dbReference>
<comment type="caution">
    <text evidence="3">The sequence shown here is derived from an EMBL/GenBank/DDBJ whole genome shotgun (WGS) entry which is preliminary data.</text>
</comment>
<proteinExistence type="predicted"/>
<dbReference type="InterPro" id="IPR001789">
    <property type="entry name" value="Sig_transdc_resp-reg_receiver"/>
</dbReference>